<dbReference type="EMBL" id="AAGLIJ010000033">
    <property type="protein sequence ID" value="EBP3111875.1"/>
    <property type="molecule type" value="Genomic_DNA"/>
</dbReference>
<dbReference type="AlphaFoldDB" id="A0A5U7JCW1"/>
<evidence type="ECO:0000313" key="3">
    <source>
        <dbReference type="EMBL" id="EBU3610577.1"/>
    </source>
</evidence>
<evidence type="ECO:0000313" key="2">
    <source>
        <dbReference type="EMBL" id="EBU2864534.1"/>
    </source>
</evidence>
<reference evidence="2" key="3">
    <citation type="submission" date="2018-07" db="EMBL/GenBank/DDBJ databases">
        <authorList>
            <consortium name="Veterinary Laboratory Investigation and Response Network"/>
        </authorList>
    </citation>
    <scope>NUCLEOTIDE SEQUENCE</scope>
    <source>
        <strain evidence="2">SAL-17-VL-SD-NC-0003</strain>
    </source>
</reference>
<gene>
    <name evidence="3" type="ORF">CTP44_23405</name>
    <name evidence="2" type="ORF">CXQ61_21530</name>
    <name evidence="1" type="ORF">TN85_21450</name>
</gene>
<reference evidence="1" key="1">
    <citation type="submission" date="2018-07" db="EMBL/GenBank/DDBJ databases">
        <authorList>
            <consortium name="GenomeTrakr network: Whole genome sequencing for foodborne pathogen traceback"/>
        </authorList>
    </citation>
    <scope>NUCLEOTIDE SEQUENCE</scope>
    <source>
        <strain evidence="1">FDA00000982</strain>
    </source>
</reference>
<sequence>MIMVLVIILERLGNLMQFKISTTDFDFIVNNISELSLIEKLTESKKHGEYNAKGKYPTGKYIIDLSTDEVNSIIEQLSNSLLSFGVDQNGEINSIGMRIESIIDIFI</sequence>
<name>A0A5U7JCW1_SALER</name>
<dbReference type="EMBL" id="AAHBNZ010000032">
    <property type="protein sequence ID" value="EBU2864534.1"/>
    <property type="molecule type" value="Genomic_DNA"/>
</dbReference>
<protein>
    <submittedName>
        <fullName evidence="3">Uncharacterized protein</fullName>
    </submittedName>
</protein>
<evidence type="ECO:0000313" key="1">
    <source>
        <dbReference type="EMBL" id="EBP3111875.1"/>
    </source>
</evidence>
<reference evidence="3" key="2">
    <citation type="submission" date="2018-07" db="EMBL/GenBank/DDBJ databases">
        <authorList>
            <consortium name="PulseNet: The National Subtyping Network for Foodborne Disease Surveillance"/>
            <person name="Tarr C.L."/>
            <person name="Trees E."/>
            <person name="Katz L.S."/>
            <person name="Carleton-Romer H.A."/>
            <person name="Stroika S."/>
            <person name="Kucerova Z."/>
            <person name="Roache K.F."/>
            <person name="Sabol A.L."/>
            <person name="Besser J."/>
            <person name="Gerner-Smidt P."/>
        </authorList>
    </citation>
    <scope>NUCLEOTIDE SEQUENCE</scope>
    <source>
        <strain evidence="3">PNUSAS027155</strain>
    </source>
</reference>
<dbReference type="EMBL" id="AAHBUJ010000021">
    <property type="protein sequence ID" value="EBU3610577.1"/>
    <property type="molecule type" value="Genomic_DNA"/>
</dbReference>
<comment type="caution">
    <text evidence="3">The sequence shown here is derived from an EMBL/GenBank/DDBJ whole genome shotgun (WGS) entry which is preliminary data.</text>
</comment>
<proteinExistence type="predicted"/>
<organism evidence="3">
    <name type="scientific">Salmonella enterica</name>
    <name type="common">Salmonella choleraesuis</name>
    <dbReference type="NCBI Taxonomy" id="28901"/>
    <lineage>
        <taxon>Bacteria</taxon>
        <taxon>Pseudomonadati</taxon>
        <taxon>Pseudomonadota</taxon>
        <taxon>Gammaproteobacteria</taxon>
        <taxon>Enterobacterales</taxon>
        <taxon>Enterobacteriaceae</taxon>
        <taxon>Salmonella</taxon>
    </lineage>
</organism>
<accession>A0A5U7JCW1</accession>